<dbReference type="InterPro" id="IPR037066">
    <property type="entry name" value="Plug_dom_sf"/>
</dbReference>
<dbReference type="InterPro" id="IPR036942">
    <property type="entry name" value="Beta-barrel_TonB_sf"/>
</dbReference>
<dbReference type="GO" id="GO:0015891">
    <property type="term" value="P:siderophore transport"/>
    <property type="evidence" value="ECO:0007669"/>
    <property type="project" value="InterPro"/>
</dbReference>
<evidence type="ECO:0000256" key="12">
    <source>
        <dbReference type="ARBA" id="ARBA00023170"/>
    </source>
</evidence>
<feature type="domain" description="Secretin/TonB short N-terminal" evidence="17">
    <location>
        <begin position="75"/>
        <end position="126"/>
    </location>
</feature>
<dbReference type="InterPro" id="IPR011662">
    <property type="entry name" value="Secretin/TonB_short_N"/>
</dbReference>
<comment type="similarity">
    <text evidence="2 14 15">Belongs to the TonB-dependent receptor family.</text>
</comment>
<dbReference type="PANTHER" id="PTHR32552:SF68">
    <property type="entry name" value="FERRICHROME OUTER MEMBRANE TRANSPORTER_PHAGE RECEPTOR"/>
    <property type="match status" value="1"/>
</dbReference>
<keyword evidence="19" id="KW-1185">Reference proteome</keyword>
<name>A0A1H1JQY1_9BURK</name>
<dbReference type="InterPro" id="IPR010105">
    <property type="entry name" value="TonB_sidphr_rcpt"/>
</dbReference>
<dbReference type="Pfam" id="PF00593">
    <property type="entry name" value="TonB_dep_Rec_b-barrel"/>
    <property type="match status" value="1"/>
</dbReference>
<evidence type="ECO:0000256" key="9">
    <source>
        <dbReference type="ARBA" id="ARBA00023065"/>
    </source>
</evidence>
<dbReference type="OrthoDB" id="127311at2"/>
<feature type="signal peptide" evidence="16">
    <location>
        <begin position="1"/>
        <end position="32"/>
    </location>
</feature>
<dbReference type="Pfam" id="PF07660">
    <property type="entry name" value="STN"/>
    <property type="match status" value="1"/>
</dbReference>
<dbReference type="RefSeq" id="WP_083380234.1">
    <property type="nucleotide sequence ID" value="NZ_FNKP01000003.1"/>
</dbReference>
<evidence type="ECO:0000256" key="11">
    <source>
        <dbReference type="ARBA" id="ARBA00023136"/>
    </source>
</evidence>
<dbReference type="GO" id="GO:0009279">
    <property type="term" value="C:cell outer membrane"/>
    <property type="evidence" value="ECO:0007669"/>
    <property type="project" value="UniProtKB-SubCell"/>
</dbReference>
<dbReference type="PANTHER" id="PTHR32552">
    <property type="entry name" value="FERRICHROME IRON RECEPTOR-RELATED"/>
    <property type="match status" value="1"/>
</dbReference>
<dbReference type="SMART" id="SM00965">
    <property type="entry name" value="STN"/>
    <property type="match status" value="1"/>
</dbReference>
<dbReference type="Gene3D" id="3.55.50.30">
    <property type="match status" value="1"/>
</dbReference>
<dbReference type="InterPro" id="IPR039426">
    <property type="entry name" value="TonB-dep_rcpt-like"/>
</dbReference>
<evidence type="ECO:0000313" key="18">
    <source>
        <dbReference type="EMBL" id="SDR51907.1"/>
    </source>
</evidence>
<keyword evidence="10 15" id="KW-0798">TonB box</keyword>
<dbReference type="GO" id="GO:0015344">
    <property type="term" value="F:siderophore uptake transmembrane transporter activity"/>
    <property type="evidence" value="ECO:0007669"/>
    <property type="project" value="TreeGrafter"/>
</dbReference>
<evidence type="ECO:0000256" key="8">
    <source>
        <dbReference type="ARBA" id="ARBA00023004"/>
    </source>
</evidence>
<keyword evidence="5" id="KW-0410">Iron transport</keyword>
<dbReference type="Gene3D" id="2.40.170.20">
    <property type="entry name" value="TonB-dependent receptor, beta-barrel domain"/>
    <property type="match status" value="1"/>
</dbReference>
<protein>
    <submittedName>
        <fullName evidence="18">Iron complex outermembrane recepter protein</fullName>
    </submittedName>
</protein>
<gene>
    <name evidence="18" type="ORF">SAMN05443245_7054</name>
</gene>
<evidence type="ECO:0000313" key="19">
    <source>
        <dbReference type="Proteomes" id="UP000183487"/>
    </source>
</evidence>
<reference evidence="19" key="1">
    <citation type="submission" date="2016-10" db="EMBL/GenBank/DDBJ databases">
        <authorList>
            <person name="Varghese N."/>
        </authorList>
    </citation>
    <scope>NUCLEOTIDE SEQUENCE [LARGE SCALE GENOMIC DNA]</scope>
    <source>
        <strain evidence="19">GAS106B</strain>
    </source>
</reference>
<keyword evidence="3 14" id="KW-0813">Transport</keyword>
<dbReference type="FunFam" id="2.170.130.10:FF:000001">
    <property type="entry name" value="Catecholate siderophore TonB-dependent receptor"/>
    <property type="match status" value="1"/>
</dbReference>
<keyword evidence="13 14" id="KW-0998">Cell outer membrane</keyword>
<dbReference type="InterPro" id="IPR012910">
    <property type="entry name" value="Plug_dom"/>
</dbReference>
<keyword evidence="6 14" id="KW-0812">Transmembrane</keyword>
<evidence type="ECO:0000259" key="17">
    <source>
        <dbReference type="SMART" id="SM00965"/>
    </source>
</evidence>
<evidence type="ECO:0000256" key="15">
    <source>
        <dbReference type="RuleBase" id="RU003357"/>
    </source>
</evidence>
<dbReference type="NCBIfam" id="TIGR01783">
    <property type="entry name" value="TonB-siderophor"/>
    <property type="match status" value="1"/>
</dbReference>
<evidence type="ECO:0000256" key="6">
    <source>
        <dbReference type="ARBA" id="ARBA00022692"/>
    </source>
</evidence>
<keyword evidence="9" id="KW-0406">Ion transport</keyword>
<dbReference type="Gene3D" id="2.170.130.10">
    <property type="entry name" value="TonB-dependent receptor, plug domain"/>
    <property type="match status" value="1"/>
</dbReference>
<keyword evidence="8" id="KW-0408">Iron</keyword>
<dbReference type="InterPro" id="IPR000531">
    <property type="entry name" value="Beta-barrel_TonB"/>
</dbReference>
<dbReference type="FunFam" id="2.40.170.20:FF:000005">
    <property type="entry name" value="TonB-dependent siderophore receptor"/>
    <property type="match status" value="1"/>
</dbReference>
<organism evidence="18 19">
    <name type="scientific">Paraburkholderia fungorum</name>
    <dbReference type="NCBI Taxonomy" id="134537"/>
    <lineage>
        <taxon>Bacteria</taxon>
        <taxon>Pseudomonadati</taxon>
        <taxon>Pseudomonadota</taxon>
        <taxon>Betaproteobacteria</taxon>
        <taxon>Burkholderiales</taxon>
        <taxon>Burkholderiaceae</taxon>
        <taxon>Paraburkholderia</taxon>
    </lineage>
</organism>
<evidence type="ECO:0000256" key="5">
    <source>
        <dbReference type="ARBA" id="ARBA00022496"/>
    </source>
</evidence>
<keyword evidence="4 14" id="KW-1134">Transmembrane beta strand</keyword>
<evidence type="ECO:0000256" key="13">
    <source>
        <dbReference type="ARBA" id="ARBA00023237"/>
    </source>
</evidence>
<evidence type="ECO:0000256" key="7">
    <source>
        <dbReference type="ARBA" id="ARBA00022729"/>
    </source>
</evidence>
<comment type="subcellular location">
    <subcellularLocation>
        <location evidence="1 14">Cell outer membrane</location>
        <topology evidence="1 14">Multi-pass membrane protein</topology>
    </subcellularLocation>
</comment>
<accession>A0A1H1JQY1</accession>
<evidence type="ECO:0000256" key="3">
    <source>
        <dbReference type="ARBA" id="ARBA00022448"/>
    </source>
</evidence>
<evidence type="ECO:0000256" key="2">
    <source>
        <dbReference type="ARBA" id="ARBA00009810"/>
    </source>
</evidence>
<keyword evidence="11 14" id="KW-0472">Membrane</keyword>
<evidence type="ECO:0000256" key="4">
    <source>
        <dbReference type="ARBA" id="ARBA00022452"/>
    </source>
</evidence>
<evidence type="ECO:0000256" key="16">
    <source>
        <dbReference type="SAM" id="SignalP"/>
    </source>
</evidence>
<dbReference type="AlphaFoldDB" id="A0A1H1JQY1"/>
<sequence>MVSVQPRATARGALRRAPNLFTLAIAMTFASAAPMLQASDAHAQSPRAINDVRRYDIPAGRLDDALIAYGRHSGLMIGTDPSLTDGAQSAGLHGTYSAPAGLDALLAGSGLAASVVEGGAYKLYRIPTPPVGTESTTLKPVHVKGHAETAWTETSGYVALRSAAGTKTDTPLLETPQSISVVTADQITDQAAQSVGATLRYSPGVRGDSFGVTTDRDYVRVRGFMPNFYLDGLMLPYGLGGQGAQSEPFGLERVEVVRGPSSVLFGQNPPGGIISMTSKRPTDEARHEVELQGGSYDRVQGAFDFSGPIDQDGKLLYRFVGLRRDSGTQVDGADDNRTYLAPSLTFRPTADTSFTLLAQYQKDDAGIATQYYPAYGTLYANPLGQIHSNQNLGDPDRDTLQREYYAVGYEADHAFNDDWKVKQALRYAHVKTHNYSTWGNGFVTDATTGLPTDYRTLLRRATDINRSMDEFTVDNQVQGKFKTGVLNHTILAGFDFRRETIDNYTGTVAASSIDIFNPVNTGAAPAITYTANNLQTLNQYGVYLQDQVKLDRWILTLSGRNDWSRAALNNRNTHLTTTANDNAFTGRVALGYLFDSGIAPYISYSTSFEPQIGTTSPESGSRPYTPTRGQQTEIGIKYQPNNFDALFAVSLFDMKQKDVLTPDPENILYSIQTGEVGSRGVELEARAAITRQIKLIANYSFTDTRVLASTNPAQLGHQLPLIPKHQASLWATYSFDQPVLSGLEVGAGVRYTGGSYGDAANLWKTSSYTVFDLMARYDLGRIDGRLKGASVTLNVQNIGDREYLTGCQSAASCEFGERRAILGTVRYLW</sequence>
<dbReference type="EMBL" id="FNKP01000003">
    <property type="protein sequence ID" value="SDR51907.1"/>
    <property type="molecule type" value="Genomic_DNA"/>
</dbReference>
<keyword evidence="7 16" id="KW-0732">Signal</keyword>
<evidence type="ECO:0000256" key="1">
    <source>
        <dbReference type="ARBA" id="ARBA00004571"/>
    </source>
</evidence>
<dbReference type="GO" id="GO:0038023">
    <property type="term" value="F:signaling receptor activity"/>
    <property type="evidence" value="ECO:0007669"/>
    <property type="project" value="InterPro"/>
</dbReference>
<dbReference type="CDD" id="cd01347">
    <property type="entry name" value="ligand_gated_channel"/>
    <property type="match status" value="1"/>
</dbReference>
<evidence type="ECO:0000256" key="10">
    <source>
        <dbReference type="ARBA" id="ARBA00023077"/>
    </source>
</evidence>
<feature type="chain" id="PRO_5010288966" evidence="16">
    <location>
        <begin position="33"/>
        <end position="829"/>
    </location>
</feature>
<dbReference type="Proteomes" id="UP000183487">
    <property type="component" value="Unassembled WGS sequence"/>
</dbReference>
<dbReference type="Pfam" id="PF07715">
    <property type="entry name" value="Plug"/>
    <property type="match status" value="1"/>
</dbReference>
<keyword evidence="12" id="KW-0675">Receptor</keyword>
<dbReference type="PROSITE" id="PS52016">
    <property type="entry name" value="TONB_DEPENDENT_REC_3"/>
    <property type="match status" value="1"/>
</dbReference>
<evidence type="ECO:0000256" key="14">
    <source>
        <dbReference type="PROSITE-ProRule" id="PRU01360"/>
    </source>
</evidence>
<dbReference type="SUPFAM" id="SSF56935">
    <property type="entry name" value="Porins"/>
    <property type="match status" value="1"/>
</dbReference>
<proteinExistence type="inferred from homology"/>